<evidence type="ECO:0000313" key="3">
    <source>
        <dbReference type="Proteomes" id="UP000316621"/>
    </source>
</evidence>
<gene>
    <name evidence="2" type="ORF">C5167_024160</name>
</gene>
<evidence type="ECO:0000259" key="1">
    <source>
        <dbReference type="Pfam" id="PF11976"/>
    </source>
</evidence>
<dbReference type="PANTHER" id="PTHR10562">
    <property type="entry name" value="SMALL UBIQUITIN-RELATED MODIFIER"/>
    <property type="match status" value="1"/>
</dbReference>
<reference evidence="2 3" key="1">
    <citation type="journal article" date="2018" name="Science">
        <title>The opium poppy genome and morphinan production.</title>
        <authorList>
            <person name="Guo L."/>
            <person name="Winzer T."/>
            <person name="Yang X."/>
            <person name="Li Y."/>
            <person name="Ning Z."/>
            <person name="He Z."/>
            <person name="Teodor R."/>
            <person name="Lu Y."/>
            <person name="Bowser T.A."/>
            <person name="Graham I.A."/>
            <person name="Ye K."/>
        </authorList>
    </citation>
    <scope>NUCLEOTIDE SEQUENCE [LARGE SCALE GENOMIC DNA]</scope>
    <source>
        <strain evidence="3">cv. HN1</strain>
        <tissue evidence="2">Leaves</tissue>
    </source>
</reference>
<dbReference type="Gramene" id="RZC62416">
    <property type="protein sequence ID" value="RZC62416"/>
    <property type="gene ID" value="C5167_024160"/>
</dbReference>
<dbReference type="Pfam" id="PF11976">
    <property type="entry name" value="Rad60-SLD"/>
    <property type="match status" value="1"/>
</dbReference>
<dbReference type="InterPro" id="IPR022617">
    <property type="entry name" value="Rad60/SUMO-like_dom"/>
</dbReference>
<evidence type="ECO:0000313" key="2">
    <source>
        <dbReference type="EMBL" id="RZC62416.1"/>
    </source>
</evidence>
<dbReference type="SUPFAM" id="SSF54236">
    <property type="entry name" value="Ubiquitin-like"/>
    <property type="match status" value="1"/>
</dbReference>
<name>A0A4Y7JPC2_PAPSO</name>
<dbReference type="Gene3D" id="3.10.20.90">
    <property type="entry name" value="Phosphatidylinositol 3-kinase Catalytic Subunit, Chain A, domain 1"/>
    <property type="match status" value="1"/>
</dbReference>
<dbReference type="STRING" id="3469.A0A4Y7JPC2"/>
<dbReference type="AlphaFoldDB" id="A0A4Y7JPC2"/>
<dbReference type="InterPro" id="IPR029071">
    <property type="entry name" value="Ubiquitin-like_domsf"/>
</dbReference>
<dbReference type="Proteomes" id="UP000316621">
    <property type="component" value="Chromosome 5"/>
</dbReference>
<proteinExistence type="predicted"/>
<keyword evidence="3" id="KW-1185">Reference proteome</keyword>
<organism evidence="2 3">
    <name type="scientific">Papaver somniferum</name>
    <name type="common">Opium poppy</name>
    <dbReference type="NCBI Taxonomy" id="3469"/>
    <lineage>
        <taxon>Eukaryota</taxon>
        <taxon>Viridiplantae</taxon>
        <taxon>Streptophyta</taxon>
        <taxon>Embryophyta</taxon>
        <taxon>Tracheophyta</taxon>
        <taxon>Spermatophyta</taxon>
        <taxon>Magnoliopsida</taxon>
        <taxon>Ranunculales</taxon>
        <taxon>Papaveraceae</taxon>
        <taxon>Papaveroideae</taxon>
        <taxon>Papaver</taxon>
    </lineage>
</organism>
<feature type="domain" description="Rad60/SUMO-like" evidence="1">
    <location>
        <begin position="9"/>
        <end position="76"/>
    </location>
</feature>
<accession>A0A4Y7JPC2</accession>
<protein>
    <recommendedName>
        <fullName evidence="1">Rad60/SUMO-like domain-containing protein</fullName>
    </recommendedName>
</protein>
<dbReference type="EMBL" id="CM010719">
    <property type="protein sequence ID" value="RZC62416.1"/>
    <property type="molecule type" value="Genomic_DNA"/>
</dbReference>
<sequence length="92" mass="10616">MVTSDVRSVIQDDNTEVAFRIRRSSQFSKLISAYCEMKKIDDKTYRFLYDGKRLDPKQTPDDIEMEADGDQIDVMLEQDGGCKWQCEALNVA</sequence>